<dbReference type="InterPro" id="IPR008979">
    <property type="entry name" value="Galactose-bd-like_sf"/>
</dbReference>
<feature type="chain" id="PRO_5039292963" description="CBM-cenC domain-containing protein" evidence="2">
    <location>
        <begin position="24"/>
        <end position="416"/>
    </location>
</feature>
<reference evidence="4" key="2">
    <citation type="journal article" date="2021" name="PeerJ">
        <title>Extensive microbial diversity within the chicken gut microbiome revealed by metagenomics and culture.</title>
        <authorList>
            <person name="Gilroy R."/>
            <person name="Ravi A."/>
            <person name="Getino M."/>
            <person name="Pursley I."/>
            <person name="Horton D.L."/>
            <person name="Alikhan N.F."/>
            <person name="Baker D."/>
            <person name="Gharbi K."/>
            <person name="Hall N."/>
            <person name="Watson M."/>
            <person name="Adriaenssens E.M."/>
            <person name="Foster-Nyarko E."/>
            <person name="Jarju S."/>
            <person name="Secka A."/>
            <person name="Antonio M."/>
            <person name="Oren A."/>
            <person name="Chaudhuri R.R."/>
            <person name="La Ragione R."/>
            <person name="Hildebrand F."/>
            <person name="Pallen M.J."/>
        </authorList>
    </citation>
    <scope>NUCLEOTIDE SEQUENCE</scope>
    <source>
        <strain evidence="4">11159</strain>
    </source>
</reference>
<evidence type="ECO:0000256" key="2">
    <source>
        <dbReference type="SAM" id="SignalP"/>
    </source>
</evidence>
<reference evidence="4" key="1">
    <citation type="submission" date="2020-10" db="EMBL/GenBank/DDBJ databases">
        <authorList>
            <person name="Gilroy R."/>
        </authorList>
    </citation>
    <scope>NUCLEOTIDE SEQUENCE</scope>
    <source>
        <strain evidence="4">11159</strain>
    </source>
</reference>
<keyword evidence="1" id="KW-0378">Hydrolase</keyword>
<evidence type="ECO:0000313" key="4">
    <source>
        <dbReference type="EMBL" id="MBO8428212.1"/>
    </source>
</evidence>
<evidence type="ECO:0000313" key="5">
    <source>
        <dbReference type="Proteomes" id="UP000823613"/>
    </source>
</evidence>
<protein>
    <recommendedName>
        <fullName evidence="3">CBM-cenC domain-containing protein</fullName>
    </recommendedName>
</protein>
<dbReference type="Gene3D" id="2.60.120.260">
    <property type="entry name" value="Galactose-binding domain-like"/>
    <property type="match status" value="1"/>
</dbReference>
<evidence type="ECO:0000259" key="3">
    <source>
        <dbReference type="Pfam" id="PF02018"/>
    </source>
</evidence>
<dbReference type="PROSITE" id="PS51257">
    <property type="entry name" value="PROKAR_LIPOPROTEIN"/>
    <property type="match status" value="1"/>
</dbReference>
<evidence type="ECO:0000256" key="1">
    <source>
        <dbReference type="ARBA" id="ARBA00022801"/>
    </source>
</evidence>
<gene>
    <name evidence="4" type="ORF">IAC58_06695</name>
</gene>
<dbReference type="Pfam" id="PF02018">
    <property type="entry name" value="CBM_4_9"/>
    <property type="match status" value="1"/>
</dbReference>
<name>A0A9D9GXS4_9BACL</name>
<proteinExistence type="predicted"/>
<accession>A0A9D9GXS4</accession>
<dbReference type="EMBL" id="JADIMY010000126">
    <property type="protein sequence ID" value="MBO8428212.1"/>
    <property type="molecule type" value="Genomic_DNA"/>
</dbReference>
<dbReference type="AlphaFoldDB" id="A0A9D9GXS4"/>
<dbReference type="InterPro" id="IPR003305">
    <property type="entry name" value="CenC_carb-bd"/>
</dbReference>
<sequence length="416" mass="46305">MKKGFMISLSSLCLLMSPLMVLTSCNEGDSTVDIEAMQTNVTWNKPSVLTISQGATLTDEFLTSGVTATGENGEKLTVKVETNNVNTEVARSYTITLRAYNGEVAIDNEHNGTLQRRLVVQAGAYISNGSFNNGIVNDVKTWVNGQTGANITYRGVTSDDSDSSSTAKGCLQVNVTNPGQYWYDNQLEFQGLVTKAHTTYLVEFDAKSDTERNIGITLEMKEDPYTYVDTYSTNGWSQKTSKEWQHFKFPITSTEDFQNVKLALVFGYYNDDDAGESTVWIDNIKITALEKEANTTGVTFHNRIVDYPEIAKVLGLYNPELAEAVSTYQNQDYWIFTKELLSTIGQITGSEGIPELTAKDANGNELEVHTLGVTKTPSFTTSDRLWSVFYYTLDSDNNLSYCVRKFDYRVDIPVSL</sequence>
<dbReference type="SUPFAM" id="SSF49785">
    <property type="entry name" value="Galactose-binding domain-like"/>
    <property type="match status" value="1"/>
</dbReference>
<dbReference type="GO" id="GO:0016798">
    <property type="term" value="F:hydrolase activity, acting on glycosyl bonds"/>
    <property type="evidence" value="ECO:0007669"/>
    <property type="project" value="InterPro"/>
</dbReference>
<feature type="domain" description="CBM-cenC" evidence="3">
    <location>
        <begin position="124"/>
        <end position="265"/>
    </location>
</feature>
<keyword evidence="2" id="KW-0732">Signal</keyword>
<dbReference type="Proteomes" id="UP000823613">
    <property type="component" value="Unassembled WGS sequence"/>
</dbReference>
<organism evidence="4 5">
    <name type="scientific">Candidatus Onthovivens merdipullorum</name>
    <dbReference type="NCBI Taxonomy" id="2840889"/>
    <lineage>
        <taxon>Bacteria</taxon>
        <taxon>Bacillati</taxon>
        <taxon>Bacillota</taxon>
        <taxon>Bacilli</taxon>
        <taxon>Bacillales</taxon>
        <taxon>Candidatus Onthovivens</taxon>
    </lineage>
</organism>
<comment type="caution">
    <text evidence="4">The sequence shown here is derived from an EMBL/GenBank/DDBJ whole genome shotgun (WGS) entry which is preliminary data.</text>
</comment>
<feature type="signal peptide" evidence="2">
    <location>
        <begin position="1"/>
        <end position="23"/>
    </location>
</feature>